<evidence type="ECO:0000313" key="4">
    <source>
        <dbReference type="EMBL" id="KAF2879714.1"/>
    </source>
</evidence>
<gene>
    <name evidence="4" type="ORF">ILUMI_26464</name>
</gene>
<evidence type="ECO:0000256" key="1">
    <source>
        <dbReference type="ARBA" id="ARBA00023180"/>
    </source>
</evidence>
<dbReference type="InterPro" id="IPR050309">
    <property type="entry name" value="Type-B_Carboxylest/Lipase"/>
</dbReference>
<dbReference type="PANTHER" id="PTHR11559">
    <property type="entry name" value="CARBOXYLESTERASE"/>
    <property type="match status" value="1"/>
</dbReference>
<dbReference type="Gene3D" id="3.40.50.1820">
    <property type="entry name" value="alpha/beta hydrolase"/>
    <property type="match status" value="1"/>
</dbReference>
<feature type="domain" description="Carboxylesterase type B" evidence="3">
    <location>
        <begin position="27"/>
        <end position="116"/>
    </location>
</feature>
<protein>
    <recommendedName>
        <fullName evidence="3">Carboxylesterase type B domain-containing protein</fullName>
    </recommendedName>
</protein>
<feature type="signal peptide" evidence="2">
    <location>
        <begin position="1"/>
        <end position="21"/>
    </location>
</feature>
<dbReference type="OrthoDB" id="19653at2759"/>
<dbReference type="AlphaFoldDB" id="A0A8K0C4C3"/>
<feature type="chain" id="PRO_5035437029" description="Carboxylesterase type B domain-containing protein" evidence="2">
    <location>
        <begin position="22"/>
        <end position="120"/>
    </location>
</feature>
<organism evidence="4 5">
    <name type="scientific">Ignelater luminosus</name>
    <name type="common">Cucubano</name>
    <name type="synonym">Pyrophorus luminosus</name>
    <dbReference type="NCBI Taxonomy" id="2038154"/>
    <lineage>
        <taxon>Eukaryota</taxon>
        <taxon>Metazoa</taxon>
        <taxon>Ecdysozoa</taxon>
        <taxon>Arthropoda</taxon>
        <taxon>Hexapoda</taxon>
        <taxon>Insecta</taxon>
        <taxon>Pterygota</taxon>
        <taxon>Neoptera</taxon>
        <taxon>Endopterygota</taxon>
        <taxon>Coleoptera</taxon>
        <taxon>Polyphaga</taxon>
        <taxon>Elateriformia</taxon>
        <taxon>Elateroidea</taxon>
        <taxon>Elateridae</taxon>
        <taxon>Agrypninae</taxon>
        <taxon>Pyrophorini</taxon>
        <taxon>Ignelater</taxon>
    </lineage>
</organism>
<reference evidence="4" key="1">
    <citation type="submission" date="2019-08" db="EMBL/GenBank/DDBJ databases">
        <title>The genome of the North American firefly Photinus pyralis.</title>
        <authorList>
            <consortium name="Photinus pyralis genome working group"/>
            <person name="Fallon T.R."/>
            <person name="Sander Lower S.E."/>
            <person name="Weng J.-K."/>
        </authorList>
    </citation>
    <scope>NUCLEOTIDE SEQUENCE</scope>
    <source>
        <strain evidence="4">TRF0915ILg1</strain>
        <tissue evidence="4">Whole body</tissue>
    </source>
</reference>
<keyword evidence="1" id="KW-0325">Glycoprotein</keyword>
<dbReference type="SUPFAM" id="SSF53474">
    <property type="entry name" value="alpha/beta-Hydrolases"/>
    <property type="match status" value="1"/>
</dbReference>
<comment type="caution">
    <text evidence="4">The sequence shown here is derived from an EMBL/GenBank/DDBJ whole genome shotgun (WGS) entry which is preliminary data.</text>
</comment>
<dbReference type="EMBL" id="VTPC01091092">
    <property type="protein sequence ID" value="KAF2879714.1"/>
    <property type="molecule type" value="Genomic_DNA"/>
</dbReference>
<proteinExistence type="predicted"/>
<dbReference type="InterPro" id="IPR002018">
    <property type="entry name" value="CarbesteraseB"/>
</dbReference>
<dbReference type="InterPro" id="IPR029058">
    <property type="entry name" value="AB_hydrolase_fold"/>
</dbReference>
<keyword evidence="2" id="KW-0732">Signal</keyword>
<sequence>MMKTILLHIILIINLLNYISGSRRSAPETRIPQGALRGQFLRTSNNRKISAFTAIPYAEPPVGDLRFEPPRPPSPWSGVLNASQSHPICPQLWDVPGGSEPRGDENCLHLNVYTPQVIIF</sequence>
<evidence type="ECO:0000256" key="2">
    <source>
        <dbReference type="SAM" id="SignalP"/>
    </source>
</evidence>
<name>A0A8K0C4C3_IGNLU</name>
<accession>A0A8K0C4C3</accession>
<dbReference type="Pfam" id="PF00135">
    <property type="entry name" value="COesterase"/>
    <property type="match status" value="1"/>
</dbReference>
<keyword evidence="5" id="KW-1185">Reference proteome</keyword>
<evidence type="ECO:0000313" key="5">
    <source>
        <dbReference type="Proteomes" id="UP000801492"/>
    </source>
</evidence>
<evidence type="ECO:0000259" key="3">
    <source>
        <dbReference type="Pfam" id="PF00135"/>
    </source>
</evidence>
<dbReference type="Proteomes" id="UP000801492">
    <property type="component" value="Unassembled WGS sequence"/>
</dbReference>